<name>A0AAW7DSL0_9GAMM</name>
<sequence length="412" mass="43133">MSAFELAASQPWLILPDALDTILSIAKRTNDVEALETKLGQQLKHTHTVTFRDGVAVIPVSGPIFRYANLFTRISGATSTEVLALDIQTALDDPKVQAIVLNIDSPGGVASGINELANLVFQGRSKKKIVAYIGGTGASAAYWIASAAHEIVIDDIGMAGSIGAALNIKLNKQDDGSTTYEIVSSNAPNKRPDLTTETGRAKLGEMVDSLGSVFQQKVAMHLAVDAEKIPEMGDSGGIRVGADAVTHGLAHRLGSLESVITELATPSQPKRSTVMTKTVVKTTAELHAALEAGTDAKDIVIAEAPQATLESFDLTEVKAEAAKAERERVTAITQLAGPEFQKEIDAAIENGDSKEVAALAILTASQERGISLSGIKADSTQADGSTPQTDQQKTAAKRGSLVSTMLKGAGVK</sequence>
<comment type="similarity">
    <text evidence="1">Belongs to the peptidase S49 family.</text>
</comment>
<dbReference type="Proteomes" id="UP001173465">
    <property type="component" value="Unassembled WGS sequence"/>
</dbReference>
<evidence type="ECO:0000256" key="1">
    <source>
        <dbReference type="ARBA" id="ARBA00008683"/>
    </source>
</evidence>
<dbReference type="Gene3D" id="3.90.226.10">
    <property type="entry name" value="2-enoyl-CoA Hydratase, Chain A, domain 1"/>
    <property type="match status" value="1"/>
</dbReference>
<evidence type="ECO:0000256" key="5">
    <source>
        <dbReference type="SAM" id="MobiDB-lite"/>
    </source>
</evidence>
<keyword evidence="4" id="KW-0720">Serine protease</keyword>
<feature type="compositionally biased region" description="Polar residues" evidence="5">
    <location>
        <begin position="378"/>
        <end position="394"/>
    </location>
</feature>
<feature type="domain" description="Peptidase S49" evidence="6">
    <location>
        <begin position="124"/>
        <end position="265"/>
    </location>
</feature>
<reference evidence="7" key="1">
    <citation type="submission" date="2020-06" db="EMBL/GenBank/DDBJ databases">
        <authorList>
            <person name="Dong N."/>
        </authorList>
    </citation>
    <scope>NUCLEOTIDE SEQUENCE</scope>
    <source>
        <strain evidence="7">DF46-2-2</strain>
    </source>
</reference>
<dbReference type="SUPFAM" id="SSF52096">
    <property type="entry name" value="ClpP/crotonase"/>
    <property type="match status" value="1"/>
</dbReference>
<dbReference type="GO" id="GO:0008236">
    <property type="term" value="F:serine-type peptidase activity"/>
    <property type="evidence" value="ECO:0007669"/>
    <property type="project" value="UniProtKB-KW"/>
</dbReference>
<feature type="region of interest" description="Disordered" evidence="5">
    <location>
        <begin position="375"/>
        <end position="399"/>
    </location>
</feature>
<evidence type="ECO:0000313" key="7">
    <source>
        <dbReference type="EMBL" id="MDM1697099.1"/>
    </source>
</evidence>
<dbReference type="InterPro" id="IPR002142">
    <property type="entry name" value="Peptidase_S49"/>
</dbReference>
<proteinExistence type="inferred from homology"/>
<dbReference type="GO" id="GO:0006508">
    <property type="term" value="P:proteolysis"/>
    <property type="evidence" value="ECO:0007669"/>
    <property type="project" value="UniProtKB-KW"/>
</dbReference>
<dbReference type="InterPro" id="IPR033855">
    <property type="entry name" value="Protein_C"/>
</dbReference>
<gene>
    <name evidence="7" type="ORF">HX099_10585</name>
</gene>
<evidence type="ECO:0000256" key="3">
    <source>
        <dbReference type="ARBA" id="ARBA00022801"/>
    </source>
</evidence>
<keyword evidence="3" id="KW-0378">Hydrolase</keyword>
<dbReference type="AlphaFoldDB" id="A0AAW7DSL0"/>
<dbReference type="InterPro" id="IPR029045">
    <property type="entry name" value="ClpP/crotonase-like_dom_sf"/>
</dbReference>
<dbReference type="RefSeq" id="WP_286594360.1">
    <property type="nucleotide sequence ID" value="NZ_JACANB010000008.1"/>
</dbReference>
<organism evidence="7 8">
    <name type="scientific">Thiopseudomonas alkaliphila</name>
    <dbReference type="NCBI Taxonomy" id="1697053"/>
    <lineage>
        <taxon>Bacteria</taxon>
        <taxon>Pseudomonadati</taxon>
        <taxon>Pseudomonadota</taxon>
        <taxon>Gammaproteobacteria</taxon>
        <taxon>Pseudomonadales</taxon>
        <taxon>Pseudomonadaceae</taxon>
        <taxon>Thiopseudomonas</taxon>
    </lineage>
</organism>
<dbReference type="CDD" id="cd07022">
    <property type="entry name" value="S49_Sppa_36K_type"/>
    <property type="match status" value="1"/>
</dbReference>
<evidence type="ECO:0000259" key="6">
    <source>
        <dbReference type="Pfam" id="PF01343"/>
    </source>
</evidence>
<reference evidence="7" key="2">
    <citation type="journal article" date="2022" name="Sci. Total Environ.">
        <title>Prevalence, transmission, and molecular epidemiology of tet(X)-positive bacteria among humans, animals, and environmental niches in China: An epidemiological, and genomic-based study.</title>
        <authorList>
            <person name="Dong N."/>
            <person name="Zeng Y."/>
            <person name="Cai C."/>
            <person name="Sun C."/>
            <person name="Lu J."/>
            <person name="Liu C."/>
            <person name="Zhou H."/>
            <person name="Sun Q."/>
            <person name="Shu L."/>
            <person name="Wang H."/>
            <person name="Wang Y."/>
            <person name="Wang S."/>
            <person name="Wu C."/>
            <person name="Chan E.W."/>
            <person name="Chen G."/>
            <person name="Shen Z."/>
            <person name="Chen S."/>
            <person name="Zhang R."/>
        </authorList>
    </citation>
    <scope>NUCLEOTIDE SEQUENCE</scope>
    <source>
        <strain evidence="7">DF46-2-2</strain>
    </source>
</reference>
<keyword evidence="2" id="KW-0645">Protease</keyword>
<dbReference type="EMBL" id="JACANB010000008">
    <property type="protein sequence ID" value="MDM1697099.1"/>
    <property type="molecule type" value="Genomic_DNA"/>
</dbReference>
<accession>A0AAW7DSL0</accession>
<comment type="caution">
    <text evidence="7">The sequence shown here is derived from an EMBL/GenBank/DDBJ whole genome shotgun (WGS) entry which is preliminary data.</text>
</comment>
<evidence type="ECO:0000256" key="2">
    <source>
        <dbReference type="ARBA" id="ARBA00022670"/>
    </source>
</evidence>
<dbReference type="PANTHER" id="PTHR33209:SF1">
    <property type="entry name" value="PEPTIDASE S49 DOMAIN-CONTAINING PROTEIN"/>
    <property type="match status" value="1"/>
</dbReference>
<dbReference type="PANTHER" id="PTHR33209">
    <property type="entry name" value="PROTEASE 4"/>
    <property type="match status" value="1"/>
</dbReference>
<protein>
    <submittedName>
        <fullName evidence="7">S49 family peptidase</fullName>
    </submittedName>
</protein>
<evidence type="ECO:0000313" key="8">
    <source>
        <dbReference type="Proteomes" id="UP001173465"/>
    </source>
</evidence>
<evidence type="ECO:0000256" key="4">
    <source>
        <dbReference type="ARBA" id="ARBA00022825"/>
    </source>
</evidence>
<dbReference type="Pfam" id="PF01343">
    <property type="entry name" value="Peptidase_S49"/>
    <property type="match status" value="1"/>
</dbReference>